<name>A0AA35Q3C8_9HYPO</name>
<comment type="caution">
    <text evidence="1">The sequence shown here is derived from an EMBL/GenBank/DDBJ whole genome shotgun (WGS) entry which is preliminary data.</text>
</comment>
<evidence type="ECO:0000313" key="1">
    <source>
        <dbReference type="EMBL" id="CAI6088769.1"/>
    </source>
</evidence>
<accession>A0AA35Q3C8</accession>
<reference evidence="1" key="1">
    <citation type="submission" date="2023-01" db="EMBL/GenBank/DDBJ databases">
        <authorList>
            <person name="Piombo E."/>
        </authorList>
    </citation>
    <scope>NUCLEOTIDE SEQUENCE</scope>
</reference>
<evidence type="ECO:0000313" key="2">
    <source>
        <dbReference type="Proteomes" id="UP001160390"/>
    </source>
</evidence>
<dbReference type="AlphaFoldDB" id="A0AA35Q3C8"/>
<protein>
    <submittedName>
        <fullName evidence="1">Uncharacterized protein</fullName>
    </submittedName>
</protein>
<gene>
    <name evidence="1" type="ORF">CCHLO57077_00008465</name>
</gene>
<sequence length="79" mass="8988">DLLLCILPPCLRTKRPHRDFTFYVSLAEKAGPLRLRSKLQRVGRNQAQETCIASPSWNDPLADETGFSNIIQPKKEPLQ</sequence>
<feature type="non-terminal residue" evidence="1">
    <location>
        <position position="1"/>
    </location>
</feature>
<organism evidence="1 2">
    <name type="scientific">Clonostachys chloroleuca</name>
    <dbReference type="NCBI Taxonomy" id="1926264"/>
    <lineage>
        <taxon>Eukaryota</taxon>
        <taxon>Fungi</taxon>
        <taxon>Dikarya</taxon>
        <taxon>Ascomycota</taxon>
        <taxon>Pezizomycotina</taxon>
        <taxon>Sordariomycetes</taxon>
        <taxon>Hypocreomycetidae</taxon>
        <taxon>Hypocreales</taxon>
        <taxon>Bionectriaceae</taxon>
        <taxon>Clonostachys</taxon>
    </lineage>
</organism>
<dbReference type="Proteomes" id="UP001160390">
    <property type="component" value="Unassembled WGS sequence"/>
</dbReference>
<dbReference type="EMBL" id="CABFNP030000868">
    <property type="protein sequence ID" value="CAI6088769.1"/>
    <property type="molecule type" value="Genomic_DNA"/>
</dbReference>
<proteinExistence type="predicted"/>
<keyword evidence="2" id="KW-1185">Reference proteome</keyword>